<evidence type="ECO:0000259" key="7">
    <source>
        <dbReference type="Pfam" id="PF07980"/>
    </source>
</evidence>
<keyword evidence="5" id="KW-0998">Cell outer membrane</keyword>
<sequence length="646" mass="73575">MKKLTYLIFSIVALAFVSCDNYLDRPAKTSSNDDIYWVSEDNVRLFVNGAYTNYFVGYNSGWGSVYAPAVYSNREYSDDATTTGKQSNLLASIPDDNWYQAEGNYWLVRTGAGPWNFAWIRKWNLLIDRVAMMHEQGIFNDEQFNHWTGVARFFRGFEYSRFVQSFGDVPYIDYVVESADFDSQYKPRDSRDFVMTKVMDDFDFAYANVRDAATEPNRVNKDVVAAFASRFMLFEGSWQIYHNNDAAVAKPFFEAAVRFAELVMNTGSYDCDQPFRTLFGSESNPGKEAIIYRSYAASQSLTHCIASYSNLNESQTSGANLSLLKAWICQVGKTYDQSGVDNVESWRIQDMIKTRDARFEATFWHEPTQANTSIYCTKFIDRIGPWYNVDGVEEALPAKYASMTNTNGAPVIRYAEILLNWIEAKAELAERCGGTAVTDADLEKSINEIRSRPLDDTAKAHGVQPTAKLTLAMVNSMNDPARTSDIQTKTKGYEVTGDFVPALLWEIRRERRMEFVFEHMRTLDIRRWGQLELMQGSINPDILVGAWVDFNETKNLKKSFNLLTAAQFKTLKVQKLDGTVVTFDGEADENGNITSSNAAEMVGFRIPNNIQDRDEFSDKNYLEPICNDVVNQYEDRGYAIEQNPGW</sequence>
<dbReference type="EMBL" id="JADINB010000139">
    <property type="protein sequence ID" value="MBO8429552.1"/>
    <property type="molecule type" value="Genomic_DNA"/>
</dbReference>
<reference evidence="9" key="1">
    <citation type="submission" date="2020-10" db="EMBL/GenBank/DDBJ databases">
        <authorList>
            <person name="Gilroy R."/>
        </authorList>
    </citation>
    <scope>NUCLEOTIDE SEQUENCE</scope>
    <source>
        <strain evidence="9">15467</strain>
    </source>
</reference>
<dbReference type="Pfam" id="PF14322">
    <property type="entry name" value="SusD-like_3"/>
    <property type="match status" value="1"/>
</dbReference>
<comment type="subcellular location">
    <subcellularLocation>
        <location evidence="1">Cell outer membrane</location>
    </subcellularLocation>
</comment>
<accession>A0A9D9DM13</accession>
<dbReference type="PROSITE" id="PS51257">
    <property type="entry name" value="PROKAR_LIPOPROTEIN"/>
    <property type="match status" value="1"/>
</dbReference>
<gene>
    <name evidence="9" type="ORF">IAC68_06460</name>
</gene>
<protein>
    <submittedName>
        <fullName evidence="9">RagB/SusD family nutrient uptake outer membrane protein</fullName>
    </submittedName>
</protein>
<dbReference type="Proteomes" id="UP000823635">
    <property type="component" value="Unassembled WGS sequence"/>
</dbReference>
<evidence type="ECO:0000256" key="4">
    <source>
        <dbReference type="ARBA" id="ARBA00023136"/>
    </source>
</evidence>
<evidence type="ECO:0000313" key="10">
    <source>
        <dbReference type="Proteomes" id="UP000823635"/>
    </source>
</evidence>
<feature type="signal peptide" evidence="6">
    <location>
        <begin position="1"/>
        <end position="15"/>
    </location>
</feature>
<comment type="similarity">
    <text evidence="2">Belongs to the SusD family.</text>
</comment>
<evidence type="ECO:0000256" key="2">
    <source>
        <dbReference type="ARBA" id="ARBA00006275"/>
    </source>
</evidence>
<reference evidence="9" key="2">
    <citation type="journal article" date="2021" name="PeerJ">
        <title>Extensive microbial diversity within the chicken gut microbiome revealed by metagenomics and culture.</title>
        <authorList>
            <person name="Gilroy R."/>
            <person name="Ravi A."/>
            <person name="Getino M."/>
            <person name="Pursley I."/>
            <person name="Horton D.L."/>
            <person name="Alikhan N.F."/>
            <person name="Baker D."/>
            <person name="Gharbi K."/>
            <person name="Hall N."/>
            <person name="Watson M."/>
            <person name="Adriaenssens E.M."/>
            <person name="Foster-Nyarko E."/>
            <person name="Jarju S."/>
            <person name="Secka A."/>
            <person name="Antonio M."/>
            <person name="Oren A."/>
            <person name="Chaudhuri R.R."/>
            <person name="La Ragione R."/>
            <person name="Hildebrand F."/>
            <person name="Pallen M.J."/>
        </authorList>
    </citation>
    <scope>NUCLEOTIDE SEQUENCE</scope>
    <source>
        <strain evidence="9">15467</strain>
    </source>
</reference>
<name>A0A9D9DM13_9BACT</name>
<dbReference type="AlphaFoldDB" id="A0A9D9DM13"/>
<dbReference type="InterPro" id="IPR033985">
    <property type="entry name" value="SusD-like_N"/>
</dbReference>
<evidence type="ECO:0000256" key="6">
    <source>
        <dbReference type="SAM" id="SignalP"/>
    </source>
</evidence>
<keyword evidence="3 6" id="KW-0732">Signal</keyword>
<evidence type="ECO:0000313" key="9">
    <source>
        <dbReference type="EMBL" id="MBO8429552.1"/>
    </source>
</evidence>
<evidence type="ECO:0000256" key="3">
    <source>
        <dbReference type="ARBA" id="ARBA00022729"/>
    </source>
</evidence>
<evidence type="ECO:0000259" key="8">
    <source>
        <dbReference type="Pfam" id="PF14322"/>
    </source>
</evidence>
<dbReference type="Pfam" id="PF07980">
    <property type="entry name" value="SusD_RagB"/>
    <property type="match status" value="1"/>
</dbReference>
<evidence type="ECO:0000256" key="5">
    <source>
        <dbReference type="ARBA" id="ARBA00023237"/>
    </source>
</evidence>
<feature type="chain" id="PRO_5039681295" evidence="6">
    <location>
        <begin position="16"/>
        <end position="646"/>
    </location>
</feature>
<organism evidence="9 10">
    <name type="scientific">Candidatus Egerieousia excrementavium</name>
    <dbReference type="NCBI Taxonomy" id="2840778"/>
    <lineage>
        <taxon>Bacteria</taxon>
        <taxon>Pseudomonadati</taxon>
        <taxon>Bacteroidota</taxon>
        <taxon>Bacteroidia</taxon>
        <taxon>Bacteroidales</taxon>
        <taxon>Candidatus Egerieousia</taxon>
    </lineage>
</organism>
<comment type="caution">
    <text evidence="9">The sequence shown here is derived from an EMBL/GenBank/DDBJ whole genome shotgun (WGS) entry which is preliminary data.</text>
</comment>
<dbReference type="GO" id="GO:0009279">
    <property type="term" value="C:cell outer membrane"/>
    <property type="evidence" value="ECO:0007669"/>
    <property type="project" value="UniProtKB-SubCell"/>
</dbReference>
<proteinExistence type="inferred from homology"/>
<dbReference type="Gene3D" id="1.25.40.390">
    <property type="match status" value="1"/>
</dbReference>
<feature type="domain" description="SusD-like N-terminal" evidence="8">
    <location>
        <begin position="70"/>
        <end position="233"/>
    </location>
</feature>
<keyword evidence="4" id="KW-0472">Membrane</keyword>
<dbReference type="InterPro" id="IPR011990">
    <property type="entry name" value="TPR-like_helical_dom_sf"/>
</dbReference>
<evidence type="ECO:0000256" key="1">
    <source>
        <dbReference type="ARBA" id="ARBA00004442"/>
    </source>
</evidence>
<dbReference type="InterPro" id="IPR012944">
    <property type="entry name" value="SusD_RagB_dom"/>
</dbReference>
<feature type="domain" description="RagB/SusD" evidence="7">
    <location>
        <begin position="293"/>
        <end position="646"/>
    </location>
</feature>
<dbReference type="SUPFAM" id="SSF48452">
    <property type="entry name" value="TPR-like"/>
    <property type="match status" value="1"/>
</dbReference>